<dbReference type="Proteomes" id="UP000811609">
    <property type="component" value="Chromosome 9"/>
</dbReference>
<dbReference type="Pfam" id="PF04488">
    <property type="entry name" value="Gly_transf_sug"/>
    <property type="match status" value="1"/>
</dbReference>
<comment type="caution">
    <text evidence="4">The sequence shown here is derived from an EMBL/GenBank/DDBJ whole genome shotgun (WGS) entry which is preliminary data.</text>
</comment>
<keyword evidence="1" id="KW-1133">Transmembrane helix</keyword>
<evidence type="ECO:0000259" key="2">
    <source>
        <dbReference type="Pfam" id="PF04572"/>
    </source>
</evidence>
<dbReference type="PANTHER" id="PTHR46781:SF5">
    <property type="entry name" value="ALPHA 1,4-GLYCOSYLTRANSFERASE FAMILY PROTEIN"/>
    <property type="match status" value="1"/>
</dbReference>
<dbReference type="InterPro" id="IPR007577">
    <property type="entry name" value="GlycoTrfase_DXD_sugar-bd_CS"/>
</dbReference>
<keyword evidence="1" id="KW-0472">Membrane</keyword>
<organism evidence="4 5">
    <name type="scientific">Carya illinoinensis</name>
    <name type="common">Pecan</name>
    <dbReference type="NCBI Taxonomy" id="32201"/>
    <lineage>
        <taxon>Eukaryota</taxon>
        <taxon>Viridiplantae</taxon>
        <taxon>Streptophyta</taxon>
        <taxon>Embryophyta</taxon>
        <taxon>Tracheophyta</taxon>
        <taxon>Spermatophyta</taxon>
        <taxon>Magnoliopsida</taxon>
        <taxon>eudicotyledons</taxon>
        <taxon>Gunneridae</taxon>
        <taxon>Pentapetalae</taxon>
        <taxon>rosids</taxon>
        <taxon>fabids</taxon>
        <taxon>Fagales</taxon>
        <taxon>Juglandaceae</taxon>
        <taxon>Carya</taxon>
    </lineage>
</organism>
<accession>A0A8T1PHJ3</accession>
<dbReference type="InterPro" id="IPR044789">
    <property type="entry name" value="Put_A1-4-GlycosylTfrase_plant"/>
</dbReference>
<keyword evidence="1" id="KW-0812">Transmembrane</keyword>
<feature type="transmembrane region" description="Helical" evidence="1">
    <location>
        <begin position="67"/>
        <end position="89"/>
    </location>
</feature>
<dbReference type="InterPro" id="IPR007652">
    <property type="entry name" value="A1-4-GlycosylTfrase_dom"/>
</dbReference>
<evidence type="ECO:0000313" key="3">
    <source>
        <dbReference type="EMBL" id="KAG6619718.1"/>
    </source>
</evidence>
<reference evidence="3" key="2">
    <citation type="submission" date="2021-01" db="EMBL/GenBank/DDBJ databases">
        <authorList>
            <person name="Lovell J.T."/>
            <person name="Bentley N."/>
            <person name="Bhattarai G."/>
            <person name="Jenkins J.W."/>
            <person name="Sreedasyam A."/>
            <person name="Alarcon Y."/>
            <person name="Bock C."/>
            <person name="Boston L."/>
            <person name="Carlson J."/>
            <person name="Cervantes K."/>
            <person name="Clermont K."/>
            <person name="Krom N."/>
            <person name="Kubenka K."/>
            <person name="Mamidi S."/>
            <person name="Mattison C."/>
            <person name="Monteros M."/>
            <person name="Pisani C."/>
            <person name="Plott C."/>
            <person name="Rajasekar S."/>
            <person name="Rhein H.S."/>
            <person name="Rohla C."/>
            <person name="Song M."/>
            <person name="Hilaire R.S."/>
            <person name="Shu S."/>
            <person name="Wells L."/>
            <person name="Wang X."/>
            <person name="Webber J."/>
            <person name="Heerema R.J."/>
            <person name="Klein P."/>
            <person name="Conner P."/>
            <person name="Grauke L."/>
            <person name="Grimwood J."/>
            <person name="Schmutz J."/>
            <person name="Randall J.J."/>
        </authorList>
    </citation>
    <scope>NUCLEOTIDE SEQUENCE</scope>
    <source>
        <tissue evidence="3">Leaf</tissue>
    </source>
</reference>
<dbReference type="Proteomes" id="UP000811246">
    <property type="component" value="Unassembled WGS sequence"/>
</dbReference>
<protein>
    <recommendedName>
        <fullName evidence="2">Alpha 1,4-glycosyltransferase domain-containing protein</fullName>
    </recommendedName>
</protein>
<reference evidence="4" key="1">
    <citation type="submission" date="2020-12" db="EMBL/GenBank/DDBJ databases">
        <title>WGS assembly of Carya illinoinensis cv. Pawnee.</title>
        <authorList>
            <person name="Platts A."/>
            <person name="Shu S."/>
            <person name="Wright S."/>
            <person name="Barry K."/>
            <person name="Edger P."/>
            <person name="Pires J.C."/>
            <person name="Schmutz J."/>
        </authorList>
    </citation>
    <scope>NUCLEOTIDE SEQUENCE</scope>
    <source>
        <tissue evidence="4">Leaf</tissue>
    </source>
</reference>
<dbReference type="EMBL" id="MU228935">
    <property type="protein sequence ID" value="KAG6619718.1"/>
    <property type="molecule type" value="Genomic_DNA"/>
</dbReference>
<dbReference type="AlphaFoldDB" id="A0A8T1PHJ3"/>
<gene>
    <name evidence="4" type="ORF">CIPAW_09G056500</name>
    <name evidence="3" type="ORF">I3842_Q085700</name>
</gene>
<sequence>MPFNFLRSCSSQFPTTLTLKGTALELLLTKPTFDQSSTTMYECPATKPSEPFLLCLLHQLQDLKRSILALLFCLPTSLFALLLLLLLLYNGFSVFYLHLPFPAKSPSVPANFSPVITAGEPMRKWSSLSTASSSSSSKLASSVMYATKEENPPVILKTQLPLFRKSRISILPLTNSTFSRPRRARKHKRKLKSVPFEARSSPFPVRIAEFFAGNSTNSCKFRFFMTRISLKSFGDREVLAMESLFNSHPNACLVIVSNSMKSRRGSRILRPFLDNGFRVMAIDPDYDYIFKDTHAEAWFDGLRKGNVDPGEVSLGQNLSNLLRLALLYKFGGIYIDTDIIVLKSFSKLRNVIGAQTIDLETGNWSRLNNAVLIFDKNHPLLYKFIEEFALTFDGNKWGHNGPYLVSRVVSRLVGRPGFNFTVLPPSAFYPVDWSRIRSLFRGPRDELHSKWMHKKLRQIQSRSLAVHLWNRQSRNLEVEKGSIISHIESDCCIFCNSALSSL</sequence>
<evidence type="ECO:0000256" key="1">
    <source>
        <dbReference type="SAM" id="Phobius"/>
    </source>
</evidence>
<evidence type="ECO:0000313" key="4">
    <source>
        <dbReference type="EMBL" id="KAG6641194.1"/>
    </source>
</evidence>
<proteinExistence type="predicted"/>
<feature type="domain" description="Alpha 1,4-glycosyltransferase" evidence="2">
    <location>
        <begin position="374"/>
        <end position="498"/>
    </location>
</feature>
<keyword evidence="5" id="KW-1185">Reference proteome</keyword>
<name>A0A8T1PHJ3_CARIL</name>
<evidence type="ECO:0000313" key="5">
    <source>
        <dbReference type="Proteomes" id="UP000811609"/>
    </source>
</evidence>
<dbReference type="EMBL" id="CM031817">
    <property type="protein sequence ID" value="KAG6641194.1"/>
    <property type="molecule type" value="Genomic_DNA"/>
</dbReference>
<dbReference type="PANTHER" id="PTHR46781">
    <property type="entry name" value="ALPHA 1,4-GLYCOSYLTRANSFERASE FAMILY PROTEIN"/>
    <property type="match status" value="1"/>
</dbReference>
<dbReference type="Pfam" id="PF04572">
    <property type="entry name" value="Gb3_synth"/>
    <property type="match status" value="1"/>
</dbReference>